<keyword evidence="3" id="KW-0647">Proteasome</keyword>
<dbReference type="SUPFAM" id="SSF56235">
    <property type="entry name" value="N-terminal nucleophile aminohydrolases (Ntn hydrolases)"/>
    <property type="match status" value="1"/>
</dbReference>
<name>A0A4U5M417_STECR</name>
<dbReference type="GO" id="GO:0005737">
    <property type="term" value="C:cytoplasm"/>
    <property type="evidence" value="ECO:0007669"/>
    <property type="project" value="TreeGrafter"/>
</dbReference>
<dbReference type="OrthoDB" id="268428at2759"/>
<comment type="subcellular location">
    <subcellularLocation>
        <location evidence="1">Nucleus</location>
    </subcellularLocation>
</comment>
<dbReference type="CDD" id="cd03758">
    <property type="entry name" value="proteasome_beta_type_2"/>
    <property type="match status" value="1"/>
</dbReference>
<sequence length="382" mass="42979">MRRLQMNLRCFMCGRFKARISCTEKLPYRIALQICSCKRPANRLLVWILSLPDVSPSLHEAIDAVGCSPVSGFCVRCLRLDFTRLVLCFKLSGSVGVLRWLPIFAACHRCLNSHPLSVFGFRMSPRDTPPGALALHCRTLRLVFGVIRPLPSLENSTIHQNGRWDALLGRRCDDFVLLAADKSAFAYGAIKLSNDQDKGYKIGEKLYMYCIGESGDVANFGDWSTRNLQLYKFRNGYELGPKAAHHWLRKSIADGLRSQDAWRVDLLIGGFDDVEKKPFLGSVDYLGNGLSEQPFLFRGFSGRFCYAIMDKFYRKDMNEEQAMETMKKCLGEAKKRFMASLPNFSIVKVDKNGIQHMADVELEEKANASEAAKATVVPCTSG</sequence>
<evidence type="ECO:0000256" key="3">
    <source>
        <dbReference type="ARBA" id="ARBA00022942"/>
    </source>
</evidence>
<keyword evidence="4" id="KW-0539">Nucleus</keyword>
<dbReference type="InterPro" id="IPR001353">
    <property type="entry name" value="Proteasome_sua/b"/>
</dbReference>
<gene>
    <name evidence="6" type="ORF">L596_027328</name>
</gene>
<evidence type="ECO:0000313" key="7">
    <source>
        <dbReference type="Proteomes" id="UP000298663"/>
    </source>
</evidence>
<reference evidence="6 7" key="2">
    <citation type="journal article" date="2019" name="G3 (Bethesda)">
        <title>Hybrid Assembly of the Genome of the Entomopathogenic Nematode Steinernema carpocapsae Identifies the X-Chromosome.</title>
        <authorList>
            <person name="Serra L."/>
            <person name="Macchietto M."/>
            <person name="Macias-Munoz A."/>
            <person name="McGill C.J."/>
            <person name="Rodriguez I.M."/>
            <person name="Rodriguez B."/>
            <person name="Murad R."/>
            <person name="Mortazavi A."/>
        </authorList>
    </citation>
    <scope>NUCLEOTIDE SEQUENCE [LARGE SCALE GENOMIC DNA]</scope>
    <source>
        <strain evidence="6 7">ALL</strain>
    </source>
</reference>
<dbReference type="Pfam" id="PF00227">
    <property type="entry name" value="Proteasome"/>
    <property type="match status" value="1"/>
</dbReference>
<dbReference type="InterPro" id="IPR023333">
    <property type="entry name" value="Proteasome_suB-type"/>
</dbReference>
<evidence type="ECO:0000256" key="2">
    <source>
        <dbReference type="ARBA" id="ARBA00022490"/>
    </source>
</evidence>
<dbReference type="InterPro" id="IPR029055">
    <property type="entry name" value="Ntn_hydrolases_N"/>
</dbReference>
<dbReference type="Proteomes" id="UP000298663">
    <property type="component" value="Unassembled WGS sequence"/>
</dbReference>
<dbReference type="PANTHER" id="PTHR32194">
    <property type="entry name" value="METALLOPROTEASE TLDD"/>
    <property type="match status" value="1"/>
</dbReference>
<dbReference type="PANTHER" id="PTHR32194:SF2">
    <property type="entry name" value="PROTEASOME SUBUNIT BETA TYPE-1"/>
    <property type="match status" value="1"/>
</dbReference>
<evidence type="ECO:0000256" key="1">
    <source>
        <dbReference type="ARBA" id="ARBA00004123"/>
    </source>
</evidence>
<dbReference type="AlphaFoldDB" id="A0A4U5M417"/>
<dbReference type="GO" id="GO:0010498">
    <property type="term" value="P:proteasomal protein catabolic process"/>
    <property type="evidence" value="ECO:0007669"/>
    <property type="project" value="InterPro"/>
</dbReference>
<comment type="caution">
    <text evidence="6">The sequence shown here is derived from an EMBL/GenBank/DDBJ whole genome shotgun (WGS) entry which is preliminary data.</text>
</comment>
<accession>A0A4U5M417</accession>
<dbReference type="EMBL" id="AZBU02000010">
    <property type="protein sequence ID" value="TKR63510.1"/>
    <property type="molecule type" value="Genomic_DNA"/>
</dbReference>
<organism evidence="6 7">
    <name type="scientific">Steinernema carpocapsae</name>
    <name type="common">Entomopathogenic nematode</name>
    <dbReference type="NCBI Taxonomy" id="34508"/>
    <lineage>
        <taxon>Eukaryota</taxon>
        <taxon>Metazoa</taxon>
        <taxon>Ecdysozoa</taxon>
        <taxon>Nematoda</taxon>
        <taxon>Chromadorea</taxon>
        <taxon>Rhabditida</taxon>
        <taxon>Tylenchina</taxon>
        <taxon>Panagrolaimomorpha</taxon>
        <taxon>Strongyloidoidea</taxon>
        <taxon>Steinernematidae</taxon>
        <taxon>Steinernema</taxon>
    </lineage>
</organism>
<evidence type="ECO:0000256" key="5">
    <source>
        <dbReference type="ARBA" id="ARBA00026071"/>
    </source>
</evidence>
<dbReference type="GO" id="GO:0005634">
    <property type="term" value="C:nucleus"/>
    <property type="evidence" value="ECO:0007669"/>
    <property type="project" value="UniProtKB-SubCell"/>
</dbReference>
<dbReference type="InterPro" id="IPR035206">
    <property type="entry name" value="Proteasome_beta2"/>
</dbReference>
<evidence type="ECO:0000313" key="6">
    <source>
        <dbReference type="EMBL" id="TKR63510.1"/>
    </source>
</evidence>
<keyword evidence="7" id="KW-1185">Reference proteome</keyword>
<keyword evidence="2" id="KW-0963">Cytoplasm</keyword>
<dbReference type="Gene3D" id="3.60.20.10">
    <property type="entry name" value="Glutamine Phosphoribosylpyrophosphate, subunit 1, domain 1"/>
    <property type="match status" value="1"/>
</dbReference>
<evidence type="ECO:0000256" key="4">
    <source>
        <dbReference type="ARBA" id="ARBA00023242"/>
    </source>
</evidence>
<dbReference type="STRING" id="34508.A0A4U5M417"/>
<dbReference type="PROSITE" id="PS51476">
    <property type="entry name" value="PROTEASOME_BETA_2"/>
    <property type="match status" value="1"/>
</dbReference>
<proteinExistence type="predicted"/>
<protein>
    <recommendedName>
        <fullName evidence="8">Proteasome subunit beta</fullName>
    </recommendedName>
</protein>
<reference evidence="6 7" key="1">
    <citation type="journal article" date="2015" name="Genome Biol.">
        <title>Comparative genomics of Steinernema reveals deeply conserved gene regulatory networks.</title>
        <authorList>
            <person name="Dillman A.R."/>
            <person name="Macchietto M."/>
            <person name="Porter C.F."/>
            <person name="Rogers A."/>
            <person name="Williams B."/>
            <person name="Antoshechkin I."/>
            <person name="Lee M.M."/>
            <person name="Goodwin Z."/>
            <person name="Lu X."/>
            <person name="Lewis E.E."/>
            <person name="Goodrich-Blair H."/>
            <person name="Stock S.P."/>
            <person name="Adams B.J."/>
            <person name="Sternberg P.W."/>
            <person name="Mortazavi A."/>
        </authorList>
    </citation>
    <scope>NUCLEOTIDE SEQUENCE [LARGE SCALE GENOMIC DNA]</scope>
    <source>
        <strain evidence="6 7">ALL</strain>
    </source>
</reference>
<dbReference type="GO" id="GO:0005839">
    <property type="term" value="C:proteasome core complex"/>
    <property type="evidence" value="ECO:0007669"/>
    <property type="project" value="InterPro"/>
</dbReference>
<comment type="subunit">
    <text evidence="5">The 26S proteasome consists of a 20S proteasome core and two 19S regulatory subunits. The 20S proteasome core is composed of 28 subunits that are arranged in four stacked rings, resulting in a barrel-shaped structure. The two end rings are each formed by seven alpha subunits, and the two central rings are each formed by seven beta subunits. The catalytic chamber with the active sites is on the inside of the barrel.</text>
</comment>
<evidence type="ECO:0008006" key="8">
    <source>
        <dbReference type="Google" id="ProtNLM"/>
    </source>
</evidence>